<dbReference type="GO" id="GO:0005829">
    <property type="term" value="C:cytosol"/>
    <property type="evidence" value="ECO:0007669"/>
    <property type="project" value="TreeGrafter"/>
</dbReference>
<dbReference type="CDD" id="cd06661">
    <property type="entry name" value="GGCT_like"/>
    <property type="match status" value="1"/>
</dbReference>
<gene>
    <name evidence="5" type="ORF">PYW07_011647</name>
</gene>
<comment type="similarity">
    <text evidence="1 3">Belongs to the gamma-glutamylcyclotransferase family.</text>
</comment>
<sequence length="184" mass="21260">MFKLSLPVPKLIGLQLQTIRTMTHKIFVYGTLKRGEPNYYWLTDKENGVGKFVSDGRTKTRYPLIIATKYNIPFLLYKPGSGHNVMGEIFEVDDTMLSKLDILEDHPKYYIREIDEIMVADAEGKNQESMKCWVYFLKNFKEELLSRPQFESYSATGPHGLVYMDSNNESVIEDLDEDDVLAQS</sequence>
<evidence type="ECO:0000256" key="2">
    <source>
        <dbReference type="PIRSR" id="PIRSR639126-1"/>
    </source>
</evidence>
<dbReference type="Proteomes" id="UP001231518">
    <property type="component" value="Chromosome 29"/>
</dbReference>
<protein>
    <recommendedName>
        <fullName evidence="3">Gamma-glutamylcyclotransferase family protein</fullName>
    </recommendedName>
</protein>
<dbReference type="InterPro" id="IPR039126">
    <property type="entry name" value="GGACT"/>
</dbReference>
<name>A0AAD7Y6U5_MYTSE</name>
<dbReference type="InterPro" id="IPR013024">
    <property type="entry name" value="GGCT-like"/>
</dbReference>
<dbReference type="Gene3D" id="3.10.490.10">
    <property type="entry name" value="Gamma-glutamyl cyclotransferase-like"/>
    <property type="match status" value="1"/>
</dbReference>
<comment type="caution">
    <text evidence="5">The sequence shown here is derived from an EMBL/GenBank/DDBJ whole genome shotgun (WGS) entry which is preliminary data.</text>
</comment>
<proteinExistence type="inferred from homology"/>
<evidence type="ECO:0000256" key="3">
    <source>
        <dbReference type="RuleBase" id="RU367036"/>
    </source>
</evidence>
<evidence type="ECO:0000313" key="6">
    <source>
        <dbReference type="Proteomes" id="UP001231518"/>
    </source>
</evidence>
<dbReference type="GO" id="GO:0061929">
    <property type="term" value="F:gamma-glutamylaminecyclotransferase activity"/>
    <property type="evidence" value="ECO:0007669"/>
    <property type="project" value="InterPro"/>
</dbReference>
<accession>A0AAD7Y6U5</accession>
<organism evidence="5 6">
    <name type="scientific">Mythimna separata</name>
    <name type="common">Oriental armyworm</name>
    <name type="synonym">Pseudaletia separata</name>
    <dbReference type="NCBI Taxonomy" id="271217"/>
    <lineage>
        <taxon>Eukaryota</taxon>
        <taxon>Metazoa</taxon>
        <taxon>Ecdysozoa</taxon>
        <taxon>Arthropoda</taxon>
        <taxon>Hexapoda</taxon>
        <taxon>Insecta</taxon>
        <taxon>Pterygota</taxon>
        <taxon>Neoptera</taxon>
        <taxon>Endopterygota</taxon>
        <taxon>Lepidoptera</taxon>
        <taxon>Glossata</taxon>
        <taxon>Ditrysia</taxon>
        <taxon>Noctuoidea</taxon>
        <taxon>Noctuidae</taxon>
        <taxon>Noctuinae</taxon>
        <taxon>Hadenini</taxon>
        <taxon>Mythimna</taxon>
    </lineage>
</organism>
<dbReference type="Pfam" id="PF06094">
    <property type="entry name" value="GGACT"/>
    <property type="match status" value="1"/>
</dbReference>
<dbReference type="SUPFAM" id="SSF110857">
    <property type="entry name" value="Gamma-glutamyl cyclotransferase-like"/>
    <property type="match status" value="1"/>
</dbReference>
<dbReference type="PANTHER" id="PTHR12510:SF4">
    <property type="entry name" value="GAMMA-GLUTAMYLAMINECYCLOTRANSFERASE"/>
    <property type="match status" value="1"/>
</dbReference>
<feature type="domain" description="Gamma-glutamylcyclotransferase AIG2-like" evidence="4">
    <location>
        <begin position="26"/>
        <end position="153"/>
    </location>
</feature>
<feature type="active site" description="Proton acceptor" evidence="2">
    <location>
        <position position="104"/>
    </location>
</feature>
<reference evidence="5" key="1">
    <citation type="submission" date="2023-03" db="EMBL/GenBank/DDBJ databases">
        <title>Chromosome-level genomes of two armyworms, Mythimna separata and Mythimna loreyi, provide insights into the biosynthesis and reception of sex pheromones.</title>
        <authorList>
            <person name="Zhao H."/>
        </authorList>
    </citation>
    <scope>NUCLEOTIDE SEQUENCE</scope>
    <source>
        <strain evidence="5">BeijingLab</strain>
        <tissue evidence="5">Pupa</tissue>
    </source>
</reference>
<dbReference type="AlphaFoldDB" id="A0AAD7Y6U5"/>
<keyword evidence="6" id="KW-1185">Reference proteome</keyword>
<evidence type="ECO:0000313" key="5">
    <source>
        <dbReference type="EMBL" id="KAJ8704459.1"/>
    </source>
</evidence>
<dbReference type="PANTHER" id="PTHR12510">
    <property type="entry name" value="TROPONIN C-AKIN-1 PROTEIN"/>
    <property type="match status" value="1"/>
</dbReference>
<evidence type="ECO:0000259" key="4">
    <source>
        <dbReference type="Pfam" id="PF06094"/>
    </source>
</evidence>
<dbReference type="EMBL" id="JARGEI010000031">
    <property type="protein sequence ID" value="KAJ8704459.1"/>
    <property type="molecule type" value="Genomic_DNA"/>
</dbReference>
<dbReference type="InterPro" id="IPR009288">
    <property type="entry name" value="AIG2-like_dom"/>
</dbReference>
<evidence type="ECO:0000256" key="1">
    <source>
        <dbReference type="ARBA" id="ARBA00008861"/>
    </source>
</evidence>
<dbReference type="InterPro" id="IPR036568">
    <property type="entry name" value="GGCT-like_sf"/>
</dbReference>